<keyword evidence="4" id="KW-0004">4Fe-4S</keyword>
<dbReference type="SUPFAM" id="SSF102114">
    <property type="entry name" value="Radical SAM enzymes"/>
    <property type="match status" value="1"/>
</dbReference>
<dbReference type="InterPro" id="IPR058240">
    <property type="entry name" value="rSAM_sf"/>
</dbReference>
<evidence type="ECO:0000256" key="1">
    <source>
        <dbReference type="ARBA" id="ARBA00001966"/>
    </source>
</evidence>
<keyword evidence="7" id="KW-0808">Transferase</keyword>
<keyword evidence="10" id="KW-0408">Iron</keyword>
<evidence type="ECO:0000256" key="8">
    <source>
        <dbReference type="ARBA" id="ARBA00022691"/>
    </source>
</evidence>
<accession>A0ABU9BGP4</accession>
<evidence type="ECO:0000256" key="13">
    <source>
        <dbReference type="SAM" id="MobiDB-lite"/>
    </source>
</evidence>
<comment type="cofactor">
    <cofactor evidence="1">
        <name>[4Fe-4S] cluster</name>
        <dbReference type="ChEBI" id="CHEBI:49883"/>
    </cofactor>
</comment>
<dbReference type="GO" id="GO:0032259">
    <property type="term" value="P:methylation"/>
    <property type="evidence" value="ECO:0007669"/>
    <property type="project" value="UniProtKB-KW"/>
</dbReference>
<evidence type="ECO:0000256" key="11">
    <source>
        <dbReference type="ARBA" id="ARBA00023014"/>
    </source>
</evidence>
<feature type="region of interest" description="Disordered" evidence="13">
    <location>
        <begin position="341"/>
        <end position="383"/>
    </location>
</feature>
<keyword evidence="11" id="KW-0411">Iron-sulfur</keyword>
<proteinExistence type="inferred from homology"/>
<dbReference type="Proteomes" id="UP001368500">
    <property type="component" value="Unassembled WGS sequence"/>
</dbReference>
<dbReference type="InterPro" id="IPR004383">
    <property type="entry name" value="rRNA_lsu_MTrfase_RlmN/Cfr"/>
</dbReference>
<dbReference type="PIRSF" id="PIRSF006004">
    <property type="entry name" value="CHP00048"/>
    <property type="match status" value="1"/>
</dbReference>
<keyword evidence="6 15" id="KW-0489">Methyltransferase</keyword>
<dbReference type="GO" id="GO:0008168">
    <property type="term" value="F:methyltransferase activity"/>
    <property type="evidence" value="ECO:0007669"/>
    <property type="project" value="UniProtKB-KW"/>
</dbReference>
<keyword evidence="12" id="KW-1015">Disulfide bond</keyword>
<dbReference type="NCBIfam" id="NF011034">
    <property type="entry name" value="PRK14464.1"/>
    <property type="match status" value="1"/>
</dbReference>
<dbReference type="InterPro" id="IPR040072">
    <property type="entry name" value="Methyltransferase_A"/>
</dbReference>
<gene>
    <name evidence="15" type="ORF">AACH11_24480</name>
</gene>
<feature type="compositionally biased region" description="Low complexity" evidence="13">
    <location>
        <begin position="363"/>
        <end position="377"/>
    </location>
</feature>
<dbReference type="EMBL" id="JBBUTF010000041">
    <property type="protein sequence ID" value="MEK8029126.1"/>
    <property type="molecule type" value="Genomic_DNA"/>
</dbReference>
<evidence type="ECO:0000256" key="2">
    <source>
        <dbReference type="ARBA" id="ARBA00004496"/>
    </source>
</evidence>
<keyword evidence="9" id="KW-0479">Metal-binding</keyword>
<evidence type="ECO:0000256" key="9">
    <source>
        <dbReference type="ARBA" id="ARBA00022723"/>
    </source>
</evidence>
<dbReference type="InterPro" id="IPR007197">
    <property type="entry name" value="rSAM"/>
</dbReference>
<protein>
    <submittedName>
        <fullName evidence="15">RNA methyltransferase</fullName>
    </submittedName>
</protein>
<evidence type="ECO:0000256" key="7">
    <source>
        <dbReference type="ARBA" id="ARBA00022679"/>
    </source>
</evidence>
<evidence type="ECO:0000256" key="12">
    <source>
        <dbReference type="ARBA" id="ARBA00023157"/>
    </source>
</evidence>
<evidence type="ECO:0000256" key="10">
    <source>
        <dbReference type="ARBA" id="ARBA00023004"/>
    </source>
</evidence>
<dbReference type="SFLD" id="SFLDG01062">
    <property type="entry name" value="methyltransferase_(Class_A)"/>
    <property type="match status" value="1"/>
</dbReference>
<evidence type="ECO:0000256" key="4">
    <source>
        <dbReference type="ARBA" id="ARBA00022485"/>
    </source>
</evidence>
<keyword evidence="16" id="KW-1185">Reference proteome</keyword>
<dbReference type="SFLD" id="SFLDF00275">
    <property type="entry name" value="adenosine_C2_methyltransferase"/>
    <property type="match status" value="1"/>
</dbReference>
<comment type="similarity">
    <text evidence="3">Belongs to the radical SAM superfamily. RlmN family.</text>
</comment>
<sequence>MHLTDLRHRLRELGAAPLHERRVLRNWAMGRPPSAGKRSIEDFFPQRLRDALPALETELAGLARLRSEHPGEDGTRLLLDLADGQMVEAVLLPRDGLCISSQVGCAVGCVFCMTGTGGLQRQLGSAELVAQVAAARTRRAVTKVVFMGMGEPAHNLEAVLEAVQALGTVGGIGHKNLVISTVGDERLFDALEALPAGAVKPALAVSLHSTDAATRERLLPKAPPISPQRLIERADAWARATGYPGLVQWTLIDGVNDGDDEVEALATLLAGRRLMLNLIPYNHVESLPWQRPDMERAAEMARRLHRRGVLTKLRRSAAQDVDGGCGQLRARVQRTQPVRWIGRQDGPSATTAAATEAPPPDPRGAAAADVAHVTTDAATHRAR</sequence>
<dbReference type="PANTHER" id="PTHR30544:SF5">
    <property type="entry name" value="RADICAL SAM CORE DOMAIN-CONTAINING PROTEIN"/>
    <property type="match status" value="1"/>
</dbReference>
<dbReference type="InterPro" id="IPR013785">
    <property type="entry name" value="Aldolase_TIM"/>
</dbReference>
<dbReference type="Gene3D" id="3.20.20.70">
    <property type="entry name" value="Aldolase class I"/>
    <property type="match status" value="1"/>
</dbReference>
<organism evidence="15 16">
    <name type="scientific">Pseudaquabacterium rugosum</name>
    <dbReference type="NCBI Taxonomy" id="2984194"/>
    <lineage>
        <taxon>Bacteria</taxon>
        <taxon>Pseudomonadati</taxon>
        <taxon>Pseudomonadota</taxon>
        <taxon>Betaproteobacteria</taxon>
        <taxon>Burkholderiales</taxon>
        <taxon>Sphaerotilaceae</taxon>
        <taxon>Pseudaquabacterium</taxon>
    </lineage>
</organism>
<comment type="subcellular location">
    <subcellularLocation>
        <location evidence="2">Cytoplasm</location>
    </subcellularLocation>
</comment>
<feature type="domain" description="Radical SAM core" evidence="14">
    <location>
        <begin position="91"/>
        <end position="320"/>
    </location>
</feature>
<evidence type="ECO:0000256" key="5">
    <source>
        <dbReference type="ARBA" id="ARBA00022490"/>
    </source>
</evidence>
<name>A0ABU9BGP4_9BURK</name>
<reference evidence="15 16" key="1">
    <citation type="submission" date="2024-04" db="EMBL/GenBank/DDBJ databases">
        <title>Novel species of the genus Ideonella isolated from streams.</title>
        <authorList>
            <person name="Lu H."/>
        </authorList>
    </citation>
    <scope>NUCLEOTIDE SEQUENCE [LARGE SCALE GENOMIC DNA]</scope>
    <source>
        <strain evidence="15 16">BYS139W</strain>
    </source>
</reference>
<evidence type="ECO:0000259" key="14">
    <source>
        <dbReference type="PROSITE" id="PS51918"/>
    </source>
</evidence>
<evidence type="ECO:0000313" key="15">
    <source>
        <dbReference type="EMBL" id="MEK8029126.1"/>
    </source>
</evidence>
<evidence type="ECO:0000313" key="16">
    <source>
        <dbReference type="Proteomes" id="UP001368500"/>
    </source>
</evidence>
<evidence type="ECO:0000256" key="6">
    <source>
        <dbReference type="ARBA" id="ARBA00022603"/>
    </source>
</evidence>
<dbReference type="PROSITE" id="PS51918">
    <property type="entry name" value="RADICAL_SAM"/>
    <property type="match status" value="1"/>
</dbReference>
<dbReference type="CDD" id="cd01335">
    <property type="entry name" value="Radical_SAM"/>
    <property type="match status" value="1"/>
</dbReference>
<dbReference type="PANTHER" id="PTHR30544">
    <property type="entry name" value="23S RRNA METHYLTRANSFERASE"/>
    <property type="match status" value="1"/>
</dbReference>
<keyword evidence="8" id="KW-0949">S-adenosyl-L-methionine</keyword>
<dbReference type="RefSeq" id="WP_341376911.1">
    <property type="nucleotide sequence ID" value="NZ_JBBUTF010000041.1"/>
</dbReference>
<comment type="caution">
    <text evidence="15">The sequence shown here is derived from an EMBL/GenBank/DDBJ whole genome shotgun (WGS) entry which is preliminary data.</text>
</comment>
<dbReference type="SFLD" id="SFLDS00029">
    <property type="entry name" value="Radical_SAM"/>
    <property type="match status" value="1"/>
</dbReference>
<keyword evidence="5" id="KW-0963">Cytoplasm</keyword>
<evidence type="ECO:0000256" key="3">
    <source>
        <dbReference type="ARBA" id="ARBA00007544"/>
    </source>
</evidence>
<dbReference type="Pfam" id="PF04055">
    <property type="entry name" value="Radical_SAM"/>
    <property type="match status" value="1"/>
</dbReference>
<feature type="compositionally biased region" description="Low complexity" evidence="13">
    <location>
        <begin position="347"/>
        <end position="356"/>
    </location>
</feature>